<gene>
    <name evidence="7" type="ORF">J2Z35_000688</name>
</gene>
<feature type="transmembrane region" description="Helical" evidence="6">
    <location>
        <begin position="189"/>
        <end position="214"/>
    </location>
</feature>
<feature type="transmembrane region" description="Helical" evidence="6">
    <location>
        <begin position="117"/>
        <end position="137"/>
    </location>
</feature>
<comment type="subcellular location">
    <subcellularLocation>
        <location evidence="1">Cell membrane</location>
        <topology evidence="1">Multi-pass membrane protein</topology>
    </subcellularLocation>
</comment>
<keyword evidence="3 6" id="KW-0812">Transmembrane</keyword>
<feature type="transmembrane region" description="Helical" evidence="6">
    <location>
        <begin position="87"/>
        <end position="105"/>
    </location>
</feature>
<evidence type="ECO:0000313" key="7">
    <source>
        <dbReference type="EMBL" id="MBP2026896.1"/>
    </source>
</evidence>
<evidence type="ECO:0000313" key="8">
    <source>
        <dbReference type="Proteomes" id="UP001314903"/>
    </source>
</evidence>
<feature type="transmembrane region" description="Helical" evidence="6">
    <location>
        <begin position="240"/>
        <end position="258"/>
    </location>
</feature>
<proteinExistence type="predicted"/>
<evidence type="ECO:0000256" key="1">
    <source>
        <dbReference type="ARBA" id="ARBA00004651"/>
    </source>
</evidence>
<feature type="transmembrane region" description="Helical" evidence="6">
    <location>
        <begin position="279"/>
        <end position="312"/>
    </location>
</feature>
<keyword evidence="4 6" id="KW-1133">Transmembrane helix</keyword>
<dbReference type="CDD" id="cd06579">
    <property type="entry name" value="TM_PBP1_transp_AraH_like"/>
    <property type="match status" value="1"/>
</dbReference>
<name>A0ABS4KID9_9FIRM</name>
<sequence>MDKINPPKSTLKDRFTPKKISTFMLNNAIFIVLVVLLLIIIALSPSFLSVQNFRNILAQASTRVIIALGVGGIIITQGTDLSAGRQVGLAAVISASLLQAPAYAYRMYPDLPQLPIFLPILLAASITGIFGLINGFVVSKLKVTPFIATLGMMIIIYGVNSIYFDRPPYGAQPIGGLDPKFMMFAQRSINIGTFIIPYLVIYASIVIVLVWILWNKTKLGKNIYAIGGNPEAAAVSGVNIARNIMIIYMIAGILYGFAGSLEAARVGSATNNTGNMYELDAIAACVVGGVSFTGGVGTVAGVVTGVLIFQVINYGLSFIGVSPYLQYIIKGLIIVTAVAIDTRKYIKKK</sequence>
<feature type="transmembrane region" description="Helical" evidence="6">
    <location>
        <begin position="56"/>
        <end position="75"/>
    </location>
</feature>
<protein>
    <submittedName>
        <fullName evidence="7">Methyl-galactoside transport system permease protein</fullName>
    </submittedName>
</protein>
<reference evidence="7 8" key="1">
    <citation type="submission" date="2021-03" db="EMBL/GenBank/DDBJ databases">
        <title>Genomic Encyclopedia of Type Strains, Phase IV (KMG-IV): sequencing the most valuable type-strain genomes for metagenomic binning, comparative biology and taxonomic classification.</title>
        <authorList>
            <person name="Goeker M."/>
        </authorList>
    </citation>
    <scope>NUCLEOTIDE SEQUENCE [LARGE SCALE GENOMIC DNA]</scope>
    <source>
        <strain evidence="7 8">DSM 27512</strain>
    </source>
</reference>
<keyword evidence="5 6" id="KW-0472">Membrane</keyword>
<dbReference type="InterPro" id="IPR001851">
    <property type="entry name" value="ABC_transp_permease"/>
</dbReference>
<evidence type="ECO:0000256" key="6">
    <source>
        <dbReference type="SAM" id="Phobius"/>
    </source>
</evidence>
<evidence type="ECO:0000256" key="3">
    <source>
        <dbReference type="ARBA" id="ARBA00022692"/>
    </source>
</evidence>
<feature type="transmembrane region" description="Helical" evidence="6">
    <location>
        <begin position="143"/>
        <end position="164"/>
    </location>
</feature>
<feature type="transmembrane region" description="Helical" evidence="6">
    <location>
        <begin position="20"/>
        <end position="44"/>
    </location>
</feature>
<keyword evidence="8" id="KW-1185">Reference proteome</keyword>
<keyword evidence="2" id="KW-1003">Cell membrane</keyword>
<evidence type="ECO:0000256" key="2">
    <source>
        <dbReference type="ARBA" id="ARBA00022475"/>
    </source>
</evidence>
<dbReference type="PANTHER" id="PTHR32196">
    <property type="entry name" value="ABC TRANSPORTER PERMEASE PROTEIN YPHD-RELATED-RELATED"/>
    <property type="match status" value="1"/>
</dbReference>
<dbReference type="RefSeq" id="WP_330623365.1">
    <property type="nucleotide sequence ID" value="NZ_JAGGLI010000005.1"/>
</dbReference>
<comment type="caution">
    <text evidence="7">The sequence shown here is derived from an EMBL/GenBank/DDBJ whole genome shotgun (WGS) entry which is preliminary data.</text>
</comment>
<dbReference type="PANTHER" id="PTHR32196:SF18">
    <property type="entry name" value="GALACTOSE_METHYL GALACTOSIDE IMPORT PERMEASE PROTEIN MGLC"/>
    <property type="match status" value="1"/>
</dbReference>
<evidence type="ECO:0000256" key="5">
    <source>
        <dbReference type="ARBA" id="ARBA00023136"/>
    </source>
</evidence>
<dbReference type="Pfam" id="PF02653">
    <property type="entry name" value="BPD_transp_2"/>
    <property type="match status" value="1"/>
</dbReference>
<accession>A0ABS4KID9</accession>
<organism evidence="7 8">
    <name type="scientific">Acetoanaerobium pronyense</name>
    <dbReference type="NCBI Taxonomy" id="1482736"/>
    <lineage>
        <taxon>Bacteria</taxon>
        <taxon>Bacillati</taxon>
        <taxon>Bacillota</taxon>
        <taxon>Clostridia</taxon>
        <taxon>Peptostreptococcales</taxon>
        <taxon>Filifactoraceae</taxon>
        <taxon>Acetoanaerobium</taxon>
    </lineage>
</organism>
<feature type="transmembrane region" description="Helical" evidence="6">
    <location>
        <begin position="324"/>
        <end position="340"/>
    </location>
</feature>
<dbReference type="EMBL" id="JAGGLI010000005">
    <property type="protein sequence ID" value="MBP2026896.1"/>
    <property type="molecule type" value="Genomic_DNA"/>
</dbReference>
<dbReference type="Proteomes" id="UP001314903">
    <property type="component" value="Unassembled WGS sequence"/>
</dbReference>
<evidence type="ECO:0000256" key="4">
    <source>
        <dbReference type="ARBA" id="ARBA00022989"/>
    </source>
</evidence>
<dbReference type="NCBIfam" id="NF007014">
    <property type="entry name" value="PRK09478.1"/>
    <property type="match status" value="1"/>
</dbReference>